<dbReference type="CDD" id="cd12797">
    <property type="entry name" value="M23_peptidase"/>
    <property type="match status" value="1"/>
</dbReference>
<evidence type="ECO:0000259" key="6">
    <source>
        <dbReference type="Pfam" id="PF04151"/>
    </source>
</evidence>
<accession>Q2SE71</accession>
<dbReference type="GO" id="GO:0046872">
    <property type="term" value="F:metal ion binding"/>
    <property type="evidence" value="ECO:0007669"/>
    <property type="project" value="UniProtKB-KW"/>
</dbReference>
<dbReference type="eggNOG" id="COG0739">
    <property type="taxonomic scope" value="Bacteria"/>
</dbReference>
<dbReference type="InterPro" id="IPR011055">
    <property type="entry name" value="Dup_hybrid_motif"/>
</dbReference>
<protein>
    <submittedName>
        <fullName evidence="7">Membrane protein related to metalloendopeptidase</fullName>
    </submittedName>
</protein>
<evidence type="ECO:0000313" key="7">
    <source>
        <dbReference type="EMBL" id="ABC31053.1"/>
    </source>
</evidence>
<dbReference type="InterPro" id="IPR000841">
    <property type="entry name" value="Pept_M23A_Blytic"/>
</dbReference>
<evidence type="ECO:0000256" key="1">
    <source>
        <dbReference type="PIRSR" id="PIRSR600841-1"/>
    </source>
</evidence>
<comment type="cofactor">
    <cofactor evidence="2">
        <name>Zn(2+)</name>
        <dbReference type="ChEBI" id="CHEBI:29105"/>
    </cofactor>
    <text evidence="2">Binds 1 zinc ion per subunit.</text>
</comment>
<keyword evidence="2" id="KW-0862">Zinc</keyword>
<dbReference type="InterPro" id="IPR016047">
    <property type="entry name" value="M23ase_b-sheet_dom"/>
</dbReference>
<sequence length="611" mass="67804">MKKSIGSIFVCALTALPLLAHSDDSRDIISDEQFIYSYQEMLTFDVAAYLKRNAPHLLDQTEVITHWAGYSTVSPKVLLTLIEMQTGLVSGARTATLQRPLGDLSERDGFSAQVEDVAMRLARSYYRTVNQEQKSFSISGEDIATRALSRTLMNNAAGDADEFATVYQRLFPQEQESAEPPGVSRFSAYSKRLVPPENMLQLPFPIDQSWWFGGAHTNTGSGNYPMSSLDMNNGGSWGSDTSTKWAVASAAGTAVRHSSCFVEVLHDGGWSTTYYHLDNVQFQNRTSVSQNQKLANYANNRSQALCNGGSSTGPHQHFSLKYDGGFYHLDGVYLSGYKVKTGRYSYDGNCNYFWMSKNGSKYCTSNKLYNPGTSGPTDPDTPDTELENGQVLTNLSATKEDKDYYVLKVDPGASDLAFRISGGSGDMDMFVKYGSRPTFDSYDCRPYKTTQEEICTFNSPQAGNYYVMLHAFSSYSGITFEAGYKANADSSQELMNGEAATKLSGSQDEMDYFYVDIPEGARNLRIEMSGGQGDADMHVRFRTPPTLNEYDCRPFKTTQEETCSYNTPQIGVYHVMLHAFDPYSDVQLVARYDDRVQGKEVAVALTQAGQE</sequence>
<dbReference type="KEGG" id="hch:HCH_04347"/>
<reference evidence="7 8" key="1">
    <citation type="journal article" date="2005" name="Nucleic Acids Res.">
        <title>Genomic blueprint of Hahella chejuensis, a marine microbe producing an algicidal agent.</title>
        <authorList>
            <person name="Jeong H."/>
            <person name="Yim J.H."/>
            <person name="Lee C."/>
            <person name="Choi S.-H."/>
            <person name="Park Y.K."/>
            <person name="Yoon S.H."/>
            <person name="Hur C.-G."/>
            <person name="Kang H.-Y."/>
            <person name="Kim D."/>
            <person name="Lee H.H."/>
            <person name="Park K.H."/>
            <person name="Park S.-H."/>
            <person name="Park H.-S."/>
            <person name="Lee H.K."/>
            <person name="Oh T.K."/>
            <person name="Kim J.F."/>
        </authorList>
    </citation>
    <scope>NUCLEOTIDE SEQUENCE [LARGE SCALE GENOMIC DNA]</scope>
    <source>
        <strain evidence="7 8">KCTC 2396</strain>
    </source>
</reference>
<name>Q2SE71_HAHCH</name>
<keyword evidence="2" id="KW-0479">Metal-binding</keyword>
<dbReference type="Pfam" id="PF01551">
    <property type="entry name" value="Peptidase_M23"/>
    <property type="match status" value="1"/>
</dbReference>
<dbReference type="STRING" id="349521.HCH_04347"/>
<dbReference type="GO" id="GO:0004222">
    <property type="term" value="F:metalloendopeptidase activity"/>
    <property type="evidence" value="ECO:0007669"/>
    <property type="project" value="InterPro"/>
</dbReference>
<keyword evidence="3" id="KW-1015">Disulfide bond</keyword>
<feature type="binding site" evidence="2">
    <location>
        <position position="230"/>
    </location>
    <ligand>
        <name>Zn(2+)</name>
        <dbReference type="ChEBI" id="CHEBI:29105"/>
    </ligand>
</feature>
<dbReference type="InterPro" id="IPR007280">
    <property type="entry name" value="Peptidase_C_arc/bac"/>
</dbReference>
<dbReference type="EMBL" id="CP000155">
    <property type="protein sequence ID" value="ABC31053.1"/>
    <property type="molecule type" value="Genomic_DNA"/>
</dbReference>
<dbReference type="Gene3D" id="2.60.120.380">
    <property type="match status" value="2"/>
</dbReference>
<feature type="binding site" evidence="2">
    <location>
        <position position="317"/>
    </location>
    <ligand>
        <name>Zn(2+)</name>
        <dbReference type="ChEBI" id="CHEBI:29105"/>
    </ligand>
</feature>
<evidence type="ECO:0000259" key="5">
    <source>
        <dbReference type="Pfam" id="PF01551"/>
    </source>
</evidence>
<feature type="domain" description="Peptidase C-terminal archaeal/bacterial" evidence="6">
    <location>
        <begin position="511"/>
        <end position="578"/>
    </location>
</feature>
<evidence type="ECO:0000313" key="8">
    <source>
        <dbReference type="Proteomes" id="UP000000238"/>
    </source>
</evidence>
<proteinExistence type="predicted"/>
<feature type="binding site" evidence="2">
    <location>
        <position position="216"/>
    </location>
    <ligand>
        <name>Zn(2+)</name>
        <dbReference type="ChEBI" id="CHEBI:29105"/>
    </ligand>
</feature>
<gene>
    <name evidence="7" type="ordered locus">HCH_04347</name>
</gene>
<dbReference type="GO" id="GO:0006508">
    <property type="term" value="P:proteolysis"/>
    <property type="evidence" value="ECO:0007669"/>
    <property type="project" value="InterPro"/>
</dbReference>
<keyword evidence="8" id="KW-1185">Reference proteome</keyword>
<organism evidence="7 8">
    <name type="scientific">Hahella chejuensis (strain KCTC 2396)</name>
    <dbReference type="NCBI Taxonomy" id="349521"/>
    <lineage>
        <taxon>Bacteria</taxon>
        <taxon>Pseudomonadati</taxon>
        <taxon>Pseudomonadota</taxon>
        <taxon>Gammaproteobacteria</taxon>
        <taxon>Oceanospirillales</taxon>
        <taxon>Hahellaceae</taxon>
        <taxon>Hahella</taxon>
    </lineage>
</organism>
<evidence type="ECO:0000256" key="3">
    <source>
        <dbReference type="PIRSR" id="PIRSR600841-3"/>
    </source>
</evidence>
<dbReference type="Proteomes" id="UP000000238">
    <property type="component" value="Chromosome"/>
</dbReference>
<feature type="chain" id="PRO_5004214997" evidence="4">
    <location>
        <begin position="23"/>
        <end position="611"/>
    </location>
</feature>
<dbReference type="SUPFAM" id="SSF51261">
    <property type="entry name" value="Duplicated hybrid motif"/>
    <property type="match status" value="1"/>
</dbReference>
<dbReference type="MEROPS" id="M23.001"/>
<dbReference type="Pfam" id="PF04151">
    <property type="entry name" value="PPC"/>
    <property type="match status" value="2"/>
</dbReference>
<feature type="active site" description="Proton donor/acceptor" evidence="1">
    <location>
        <position position="315"/>
    </location>
</feature>
<feature type="domain" description="M23ase beta-sheet core" evidence="5">
    <location>
        <begin position="248"/>
        <end position="324"/>
    </location>
</feature>
<feature type="disulfide bond" evidence="3">
    <location>
        <begin position="260"/>
        <end position="306"/>
    </location>
</feature>
<dbReference type="AlphaFoldDB" id="Q2SE71"/>
<feature type="active site" description="Proton donor/acceptor" evidence="1">
    <location>
        <position position="276"/>
    </location>
</feature>
<keyword evidence="4" id="KW-0732">Signal</keyword>
<dbReference type="RefSeq" id="WP_011398120.1">
    <property type="nucleotide sequence ID" value="NC_007645.1"/>
</dbReference>
<feature type="signal peptide" evidence="4">
    <location>
        <begin position="1"/>
        <end position="22"/>
    </location>
</feature>
<dbReference type="HOGENOM" id="CLU_446732_0_0_6"/>
<evidence type="ECO:0000256" key="2">
    <source>
        <dbReference type="PIRSR" id="PIRSR600841-2"/>
    </source>
</evidence>
<feature type="domain" description="Peptidase C-terminal archaeal/bacterial" evidence="6">
    <location>
        <begin position="401"/>
        <end position="470"/>
    </location>
</feature>
<evidence type="ECO:0000256" key="4">
    <source>
        <dbReference type="SAM" id="SignalP"/>
    </source>
</evidence>
<feature type="disulfide bond" evidence="3">
    <location>
        <begin position="350"/>
        <end position="363"/>
    </location>
</feature>
<dbReference type="Gene3D" id="2.70.70.10">
    <property type="entry name" value="Glucose Permease (Domain IIA)"/>
    <property type="match status" value="1"/>
</dbReference>
<dbReference type="PRINTS" id="PR00933">
    <property type="entry name" value="BLYTICPTASE"/>
</dbReference>
<dbReference type="OrthoDB" id="6188067at2"/>